<dbReference type="CDD" id="cd00082">
    <property type="entry name" value="HisKA"/>
    <property type="match status" value="1"/>
</dbReference>
<dbReference type="SMART" id="SM00448">
    <property type="entry name" value="REC"/>
    <property type="match status" value="1"/>
</dbReference>
<dbReference type="Proteomes" id="UP000249467">
    <property type="component" value="Unassembled WGS sequence"/>
</dbReference>
<dbReference type="Pfam" id="PF00072">
    <property type="entry name" value="Response_reg"/>
    <property type="match status" value="1"/>
</dbReference>
<dbReference type="PANTHER" id="PTHR43547:SF2">
    <property type="entry name" value="HYBRID SIGNAL TRANSDUCTION HISTIDINE KINASE C"/>
    <property type="match status" value="1"/>
</dbReference>
<dbReference type="SMART" id="SM00388">
    <property type="entry name" value="HisKA"/>
    <property type="match status" value="1"/>
</dbReference>
<name>A0A2W4W2Q8_9CYAN</name>
<dbReference type="InterPro" id="IPR011006">
    <property type="entry name" value="CheY-like_superfamily"/>
</dbReference>
<keyword evidence="4 9" id="KW-0808">Transferase</keyword>
<evidence type="ECO:0000256" key="3">
    <source>
        <dbReference type="ARBA" id="ARBA00022553"/>
    </source>
</evidence>
<comment type="caution">
    <text evidence="9">The sequence shown here is derived from an EMBL/GenBank/DDBJ whole genome shotgun (WGS) entry which is preliminary data.</text>
</comment>
<dbReference type="InterPro" id="IPR004358">
    <property type="entry name" value="Sig_transdc_His_kin-like_C"/>
</dbReference>
<reference evidence="9 10" key="1">
    <citation type="submission" date="2018-04" db="EMBL/GenBank/DDBJ databases">
        <authorList>
            <person name="Go L.Y."/>
            <person name="Mitchell J.A."/>
        </authorList>
    </citation>
    <scope>NUCLEOTIDE SEQUENCE [LARGE SCALE GENOMIC DNA]</scope>
    <source>
        <strain evidence="9">ULC066bin1</strain>
    </source>
</reference>
<accession>A0A2W4W2Q8</accession>
<evidence type="ECO:0000313" key="10">
    <source>
        <dbReference type="Proteomes" id="UP000249467"/>
    </source>
</evidence>
<dbReference type="InterPro" id="IPR001789">
    <property type="entry name" value="Sig_transdc_resp-reg_receiver"/>
</dbReference>
<dbReference type="Gene3D" id="3.30.565.10">
    <property type="entry name" value="Histidine kinase-like ATPase, C-terminal domain"/>
    <property type="match status" value="1"/>
</dbReference>
<evidence type="ECO:0000313" key="9">
    <source>
        <dbReference type="EMBL" id="PZO37757.1"/>
    </source>
</evidence>
<evidence type="ECO:0000256" key="6">
    <source>
        <dbReference type="PROSITE-ProRule" id="PRU00169"/>
    </source>
</evidence>
<dbReference type="SUPFAM" id="SSF52172">
    <property type="entry name" value="CheY-like"/>
    <property type="match status" value="1"/>
</dbReference>
<dbReference type="EMBL" id="QBML01000028">
    <property type="protein sequence ID" value="PZO37757.1"/>
    <property type="molecule type" value="Genomic_DNA"/>
</dbReference>
<dbReference type="AlphaFoldDB" id="A0A2W4W2Q8"/>
<dbReference type="GO" id="GO:0000155">
    <property type="term" value="F:phosphorelay sensor kinase activity"/>
    <property type="evidence" value="ECO:0007669"/>
    <property type="project" value="InterPro"/>
</dbReference>
<reference evidence="9 10" key="2">
    <citation type="submission" date="2018-06" db="EMBL/GenBank/DDBJ databases">
        <title>Metagenomic assembly of (sub)arctic Cyanobacteria and their associated microbiome from non-axenic cultures.</title>
        <authorList>
            <person name="Baurain D."/>
        </authorList>
    </citation>
    <scope>NUCLEOTIDE SEQUENCE [LARGE SCALE GENOMIC DNA]</scope>
    <source>
        <strain evidence="9">ULC066bin1</strain>
    </source>
</reference>
<feature type="domain" description="Histidine kinase" evidence="7">
    <location>
        <begin position="143"/>
        <end position="370"/>
    </location>
</feature>
<evidence type="ECO:0000256" key="2">
    <source>
        <dbReference type="ARBA" id="ARBA00012438"/>
    </source>
</evidence>
<dbReference type="InterPro" id="IPR003661">
    <property type="entry name" value="HisK_dim/P_dom"/>
</dbReference>
<dbReference type="SUPFAM" id="SSF47384">
    <property type="entry name" value="Homodimeric domain of signal transducing histidine kinase"/>
    <property type="match status" value="1"/>
</dbReference>
<dbReference type="Gene3D" id="3.40.50.2300">
    <property type="match status" value="1"/>
</dbReference>
<keyword evidence="3 6" id="KW-0597">Phosphoprotein</keyword>
<evidence type="ECO:0000259" key="7">
    <source>
        <dbReference type="PROSITE" id="PS50109"/>
    </source>
</evidence>
<evidence type="ECO:0000259" key="8">
    <source>
        <dbReference type="PROSITE" id="PS50110"/>
    </source>
</evidence>
<dbReference type="Pfam" id="PF00512">
    <property type="entry name" value="HisKA"/>
    <property type="match status" value="1"/>
</dbReference>
<feature type="domain" description="Response regulatory" evidence="8">
    <location>
        <begin position="6"/>
        <end position="121"/>
    </location>
</feature>
<protein>
    <recommendedName>
        <fullName evidence="2">histidine kinase</fullName>
        <ecNumber evidence="2">2.7.13.3</ecNumber>
    </recommendedName>
</protein>
<dbReference type="PROSITE" id="PS50109">
    <property type="entry name" value="HIS_KIN"/>
    <property type="match status" value="1"/>
</dbReference>
<evidence type="ECO:0000256" key="4">
    <source>
        <dbReference type="ARBA" id="ARBA00022777"/>
    </source>
</evidence>
<dbReference type="InterPro" id="IPR036890">
    <property type="entry name" value="HATPase_C_sf"/>
</dbReference>
<evidence type="ECO:0000256" key="5">
    <source>
        <dbReference type="ARBA" id="ARBA00023012"/>
    </source>
</evidence>
<dbReference type="Gene3D" id="1.10.287.130">
    <property type="match status" value="1"/>
</dbReference>
<comment type="catalytic activity">
    <reaction evidence="1">
        <text>ATP + protein L-histidine = ADP + protein N-phospho-L-histidine.</text>
        <dbReference type="EC" id="2.7.13.3"/>
    </reaction>
</comment>
<dbReference type="SUPFAM" id="SSF55874">
    <property type="entry name" value="ATPase domain of HSP90 chaperone/DNA topoisomerase II/histidine kinase"/>
    <property type="match status" value="1"/>
</dbReference>
<dbReference type="SMART" id="SM00387">
    <property type="entry name" value="HATPase_c"/>
    <property type="match status" value="1"/>
</dbReference>
<gene>
    <name evidence="9" type="ORF">DCF19_17985</name>
</gene>
<dbReference type="PROSITE" id="PS50110">
    <property type="entry name" value="RESPONSE_REGULATORY"/>
    <property type="match status" value="1"/>
</dbReference>
<feature type="modified residue" description="4-aspartylphosphate" evidence="6">
    <location>
        <position position="55"/>
    </location>
</feature>
<dbReference type="PANTHER" id="PTHR43547">
    <property type="entry name" value="TWO-COMPONENT HISTIDINE KINASE"/>
    <property type="match status" value="1"/>
</dbReference>
<organism evidence="9 10">
    <name type="scientific">Pseudanabaena frigida</name>
    <dbReference type="NCBI Taxonomy" id="945775"/>
    <lineage>
        <taxon>Bacteria</taxon>
        <taxon>Bacillati</taxon>
        <taxon>Cyanobacteriota</taxon>
        <taxon>Cyanophyceae</taxon>
        <taxon>Pseudanabaenales</taxon>
        <taxon>Pseudanabaenaceae</taxon>
        <taxon>Pseudanabaena</taxon>
    </lineage>
</organism>
<proteinExistence type="predicted"/>
<dbReference type="InterPro" id="IPR036097">
    <property type="entry name" value="HisK_dim/P_sf"/>
</dbReference>
<sequence>MKSPDRLLIVDDVPDNLFLVRTILEEEGYEIVTSSNGHDALKIVESDPPDLVLLDVMMPKMDGYEVTRRIRAIEDLPFIPILLLTAYDRANAVKGLDLGADEFIRKPIEADELLARVRSLLRLKHSIAERDRIDRQRQDFVSRLTHDLRTPLVAADRMLGLLQDGVLGEISPEIREALTIMGRSNHNLLEMVNKLLDVYRYESGSKTINLQPLNLKELLEQVVQELKPIAISKNLELTIDLEDIPEVKGDRLELLRVFNNLIGNALKFTESGGVRVSLKHNKSEPYQTKLSKSEAVIAIADTGTGIPLEEQPFLFQRFSQGSHQKQGSGLGLYLSHYIISAHNGKILVKSSPNLDSQTGSTFFVHLPITKTK</sequence>
<dbReference type="Pfam" id="PF02518">
    <property type="entry name" value="HATPase_c"/>
    <property type="match status" value="1"/>
</dbReference>
<dbReference type="InterPro" id="IPR005467">
    <property type="entry name" value="His_kinase_dom"/>
</dbReference>
<keyword evidence="5" id="KW-0902">Two-component regulatory system</keyword>
<keyword evidence="4 9" id="KW-0418">Kinase</keyword>
<evidence type="ECO:0000256" key="1">
    <source>
        <dbReference type="ARBA" id="ARBA00000085"/>
    </source>
</evidence>
<dbReference type="EC" id="2.7.13.3" evidence="2"/>
<dbReference type="InterPro" id="IPR003594">
    <property type="entry name" value="HATPase_dom"/>
</dbReference>
<dbReference type="PRINTS" id="PR00344">
    <property type="entry name" value="BCTRLSENSOR"/>
</dbReference>